<proteinExistence type="predicted"/>
<accession>A0AA88SBJ9</accession>
<dbReference type="EMBL" id="JAUPFM010000015">
    <property type="protein sequence ID" value="KAK2828328.1"/>
    <property type="molecule type" value="Genomic_DNA"/>
</dbReference>
<dbReference type="PANTHER" id="PTHR10859">
    <property type="entry name" value="GLYCOSYL TRANSFERASE"/>
    <property type="match status" value="1"/>
</dbReference>
<gene>
    <name evidence="1" type="ORF">Q5P01_019362</name>
</gene>
<organism evidence="1 2">
    <name type="scientific">Channa striata</name>
    <name type="common">Snakehead murrel</name>
    <name type="synonym">Ophicephalus striatus</name>
    <dbReference type="NCBI Taxonomy" id="64152"/>
    <lineage>
        <taxon>Eukaryota</taxon>
        <taxon>Metazoa</taxon>
        <taxon>Chordata</taxon>
        <taxon>Craniata</taxon>
        <taxon>Vertebrata</taxon>
        <taxon>Euteleostomi</taxon>
        <taxon>Actinopterygii</taxon>
        <taxon>Neopterygii</taxon>
        <taxon>Teleostei</taxon>
        <taxon>Neoteleostei</taxon>
        <taxon>Acanthomorphata</taxon>
        <taxon>Anabantaria</taxon>
        <taxon>Anabantiformes</taxon>
        <taxon>Channoidei</taxon>
        <taxon>Channidae</taxon>
        <taxon>Channa</taxon>
    </lineage>
</organism>
<dbReference type="GO" id="GO:0005789">
    <property type="term" value="C:endoplasmic reticulum membrane"/>
    <property type="evidence" value="ECO:0007669"/>
    <property type="project" value="TreeGrafter"/>
</dbReference>
<keyword evidence="2" id="KW-1185">Reference proteome</keyword>
<dbReference type="AlphaFoldDB" id="A0AA88SBJ9"/>
<dbReference type="PANTHER" id="PTHR10859:SF91">
    <property type="entry name" value="DOLICHYL-PHOSPHATE BETA-GLUCOSYLTRANSFERASE"/>
    <property type="match status" value="1"/>
</dbReference>
<evidence type="ECO:0000313" key="2">
    <source>
        <dbReference type="Proteomes" id="UP001187415"/>
    </source>
</evidence>
<dbReference type="Proteomes" id="UP001187415">
    <property type="component" value="Unassembled WGS sequence"/>
</dbReference>
<sequence>MADADGATKFSDIEKVEAGLNELNPKPGNLAISCGSRAHLEKDSVAQRSVFRTFLMYGFHFLSDGPLMWSSVYCPVFQNPHSRGGRQLDGNRRFKAGSILELAADGERPDFYSPALHHRSLETAVTK</sequence>
<evidence type="ECO:0000313" key="1">
    <source>
        <dbReference type="EMBL" id="KAK2828328.1"/>
    </source>
</evidence>
<dbReference type="GO" id="GO:0006487">
    <property type="term" value="P:protein N-linked glycosylation"/>
    <property type="evidence" value="ECO:0007669"/>
    <property type="project" value="TreeGrafter"/>
</dbReference>
<protein>
    <submittedName>
        <fullName evidence="1">Uncharacterized protein</fullName>
    </submittedName>
</protein>
<comment type="caution">
    <text evidence="1">The sequence shown here is derived from an EMBL/GenBank/DDBJ whole genome shotgun (WGS) entry which is preliminary data.</text>
</comment>
<reference evidence="1" key="1">
    <citation type="submission" date="2023-07" db="EMBL/GenBank/DDBJ databases">
        <title>Chromosome-level Genome Assembly of Striped Snakehead (Channa striata).</title>
        <authorList>
            <person name="Liu H."/>
        </authorList>
    </citation>
    <scope>NUCLEOTIDE SEQUENCE</scope>
    <source>
        <strain evidence="1">Gz</strain>
        <tissue evidence="1">Muscle</tissue>
    </source>
</reference>
<name>A0AA88SBJ9_CHASR</name>